<feature type="domain" description="Late nodulin" evidence="1">
    <location>
        <begin position="7"/>
        <end position="59"/>
    </location>
</feature>
<name>A0A396GVC4_MEDTR</name>
<accession>A0A396GVC4</accession>
<dbReference type="EMBL" id="PSQE01000007">
    <property type="protein sequence ID" value="RHN45076.1"/>
    <property type="molecule type" value="Genomic_DNA"/>
</dbReference>
<dbReference type="Pfam" id="PF07127">
    <property type="entry name" value="Nodulin_late"/>
    <property type="match status" value="1"/>
</dbReference>
<comment type="caution">
    <text evidence="2">The sequence shown here is derived from an EMBL/GenBank/DDBJ whole genome shotgun (WGS) entry which is preliminary data.</text>
</comment>
<dbReference type="InterPro" id="IPR009810">
    <property type="entry name" value="Nodulin_late_dom"/>
</dbReference>
<evidence type="ECO:0000313" key="2">
    <source>
        <dbReference type="EMBL" id="RHN45076.1"/>
    </source>
</evidence>
<dbReference type="Gramene" id="rna39276">
    <property type="protein sequence ID" value="RHN45076.1"/>
    <property type="gene ID" value="gene39276"/>
</dbReference>
<organism evidence="2">
    <name type="scientific">Medicago truncatula</name>
    <name type="common">Barrel medic</name>
    <name type="synonym">Medicago tribuloides</name>
    <dbReference type="NCBI Taxonomy" id="3880"/>
    <lineage>
        <taxon>Eukaryota</taxon>
        <taxon>Viridiplantae</taxon>
        <taxon>Streptophyta</taxon>
        <taxon>Embryophyta</taxon>
        <taxon>Tracheophyta</taxon>
        <taxon>Spermatophyta</taxon>
        <taxon>Magnoliopsida</taxon>
        <taxon>eudicotyledons</taxon>
        <taxon>Gunneridae</taxon>
        <taxon>Pentapetalae</taxon>
        <taxon>rosids</taxon>
        <taxon>fabids</taxon>
        <taxon>Fabales</taxon>
        <taxon>Fabaceae</taxon>
        <taxon>Papilionoideae</taxon>
        <taxon>50 kb inversion clade</taxon>
        <taxon>NPAAA clade</taxon>
        <taxon>Hologalegina</taxon>
        <taxon>IRL clade</taxon>
        <taxon>Trifolieae</taxon>
        <taxon>Medicago</taxon>
    </lineage>
</organism>
<dbReference type="Proteomes" id="UP000265566">
    <property type="component" value="Chromosome 7"/>
</dbReference>
<proteinExistence type="predicted"/>
<reference evidence="2" key="1">
    <citation type="journal article" date="2018" name="Nat. Plants">
        <title>Whole-genome landscape of Medicago truncatula symbiotic genes.</title>
        <authorList>
            <person name="Pecrix Y."/>
            <person name="Gamas P."/>
            <person name="Carrere S."/>
        </authorList>
    </citation>
    <scope>NUCLEOTIDE SEQUENCE</scope>
    <source>
        <tissue evidence="2">Leaves</tissue>
    </source>
</reference>
<protein>
    <submittedName>
        <fullName evidence="2">Putative Late nodulin</fullName>
    </submittedName>
</protein>
<dbReference type="GO" id="GO:0046872">
    <property type="term" value="F:metal ion binding"/>
    <property type="evidence" value="ECO:0007669"/>
    <property type="project" value="InterPro"/>
</dbReference>
<dbReference type="AlphaFoldDB" id="A0A396GVC4"/>
<evidence type="ECO:0000259" key="1">
    <source>
        <dbReference type="Pfam" id="PF07127"/>
    </source>
</evidence>
<sequence>MQSGESMAKIVKFFYFMIIFISPFVVKTKEDISIWHQKLPGGLCSSNNECPTYGCPQQAVCNFFYPAVLHQGSRIGFCGCF</sequence>
<gene>
    <name evidence="2" type="ORF">MtrunA17_Chr7g0226341</name>
</gene>